<sequence>MHTYDVEVYRDGPWWMVRIPELDGLTQARHPGEIEDMARSHIAVSTDQPIDTIAVYVRD</sequence>
<organism evidence="2 4">
    <name type="scientific">Mycobacterium celatum</name>
    <dbReference type="NCBI Taxonomy" id="28045"/>
    <lineage>
        <taxon>Bacteria</taxon>
        <taxon>Bacillati</taxon>
        <taxon>Actinomycetota</taxon>
        <taxon>Actinomycetes</taxon>
        <taxon>Mycobacteriales</taxon>
        <taxon>Mycobacteriaceae</taxon>
        <taxon>Mycobacterium</taxon>
    </lineage>
</organism>
<evidence type="ECO:0000313" key="2">
    <source>
        <dbReference type="EMBL" id="ORV09672.1"/>
    </source>
</evidence>
<dbReference type="EMBL" id="LQOM01000038">
    <property type="protein sequence ID" value="ORV09672.1"/>
    <property type="molecule type" value="Genomic_DNA"/>
</dbReference>
<proteinExistence type="predicted"/>
<evidence type="ECO:0000313" key="4">
    <source>
        <dbReference type="Proteomes" id="UP000193907"/>
    </source>
</evidence>
<dbReference type="OrthoDB" id="5772641at2"/>
<reference evidence="3 5" key="2">
    <citation type="journal article" date="2017" name="Infect. Genet. Evol.">
        <title>The new phylogeny of the genus Mycobacterium: The old and the news.</title>
        <authorList>
            <person name="Tortoli E."/>
            <person name="Fedrizzi T."/>
            <person name="Meehan C.J."/>
            <person name="Trovato A."/>
            <person name="Grottola A."/>
            <person name="Giacobazzi E."/>
            <person name="Serpini G.F."/>
            <person name="Tagliazucchi S."/>
            <person name="Fabio A."/>
            <person name="Bettua C."/>
            <person name="Bertorelli R."/>
            <person name="Frascaro F."/>
            <person name="De Sanctis V."/>
            <person name="Pecorari M."/>
            <person name="Jousson O."/>
            <person name="Segata N."/>
            <person name="Cirillo D.M."/>
        </authorList>
    </citation>
    <scope>NUCLEOTIDE SEQUENCE [LARGE SCALE GENOMIC DNA]</scope>
    <source>
        <strain evidence="3 5">NCTC 12882</strain>
    </source>
</reference>
<name>A0A1X1RMP0_MYCCE</name>
<dbReference type="Proteomes" id="UP000193907">
    <property type="component" value="Unassembled WGS sequence"/>
</dbReference>
<keyword evidence="4" id="KW-1185">Reference proteome</keyword>
<comment type="caution">
    <text evidence="2">The sequence shown here is derived from an EMBL/GenBank/DDBJ whole genome shotgun (WGS) entry which is preliminary data.</text>
</comment>
<accession>A0A1X1RMP0</accession>
<evidence type="ECO:0000313" key="5">
    <source>
        <dbReference type="Proteomes" id="UP000230971"/>
    </source>
</evidence>
<dbReference type="EMBL" id="PDKV01000031">
    <property type="protein sequence ID" value="PIB75679.1"/>
    <property type="molecule type" value="Genomic_DNA"/>
</dbReference>
<reference evidence="2 4" key="1">
    <citation type="submission" date="2016-01" db="EMBL/GenBank/DDBJ databases">
        <title>The new phylogeny of the genus Mycobacterium.</title>
        <authorList>
            <person name="Tarcisio F."/>
            <person name="Conor M."/>
            <person name="Antonella G."/>
            <person name="Elisabetta G."/>
            <person name="Giulia F.S."/>
            <person name="Sara T."/>
            <person name="Anna F."/>
            <person name="Clotilde B."/>
            <person name="Roberto B."/>
            <person name="Veronica D.S."/>
            <person name="Fabio R."/>
            <person name="Monica P."/>
            <person name="Olivier J."/>
            <person name="Enrico T."/>
            <person name="Nicola S."/>
        </authorList>
    </citation>
    <scope>NUCLEOTIDE SEQUENCE [LARGE SCALE GENOMIC DNA]</scope>
    <source>
        <strain evidence="2 4">DSM 44243</strain>
    </source>
</reference>
<dbReference type="Proteomes" id="UP000230971">
    <property type="component" value="Unassembled WGS sequence"/>
</dbReference>
<dbReference type="AlphaFoldDB" id="A0A1X1RMP0"/>
<feature type="domain" description="F5/8 type C" evidence="1">
    <location>
        <begin position="1"/>
        <end position="59"/>
    </location>
</feature>
<evidence type="ECO:0000259" key="1">
    <source>
        <dbReference type="PROSITE" id="PS50022"/>
    </source>
</evidence>
<protein>
    <recommendedName>
        <fullName evidence="1">F5/8 type C domain-containing protein</fullName>
    </recommendedName>
</protein>
<dbReference type="PROSITE" id="PS50022">
    <property type="entry name" value="FA58C_3"/>
    <property type="match status" value="1"/>
</dbReference>
<dbReference type="InterPro" id="IPR000421">
    <property type="entry name" value="FA58C"/>
</dbReference>
<dbReference type="STRING" id="28045.AWB95_17715"/>
<gene>
    <name evidence="2" type="ORF">AWB95_17715</name>
    <name evidence="3" type="ORF">CQY23_19565</name>
</gene>
<evidence type="ECO:0000313" key="3">
    <source>
        <dbReference type="EMBL" id="PIB75679.1"/>
    </source>
</evidence>